<dbReference type="EMBL" id="JAGGMB010000003">
    <property type="protein sequence ID" value="MBP2076943.1"/>
    <property type="molecule type" value="Genomic_DNA"/>
</dbReference>
<dbReference type="Proteomes" id="UP001138793">
    <property type="component" value="Unassembled WGS sequence"/>
</dbReference>
<organism evidence="2 3">
    <name type="scientific">Oceanobacillus polygoni</name>
    <dbReference type="NCBI Taxonomy" id="1235259"/>
    <lineage>
        <taxon>Bacteria</taxon>
        <taxon>Bacillati</taxon>
        <taxon>Bacillota</taxon>
        <taxon>Bacilli</taxon>
        <taxon>Bacillales</taxon>
        <taxon>Bacillaceae</taxon>
        <taxon>Oceanobacillus</taxon>
    </lineage>
</organism>
<dbReference type="PANTHER" id="PTHR34386:SF1">
    <property type="entry name" value="GLUTAREDOXIN-LIKE PROTEIN NRDH"/>
    <property type="match status" value="1"/>
</dbReference>
<evidence type="ECO:0000313" key="2">
    <source>
        <dbReference type="EMBL" id="MBP2076943.1"/>
    </source>
</evidence>
<evidence type="ECO:0000313" key="3">
    <source>
        <dbReference type="Proteomes" id="UP001138793"/>
    </source>
</evidence>
<proteinExistence type="predicted"/>
<dbReference type="AlphaFoldDB" id="A0A9X0YPZ1"/>
<dbReference type="InterPro" id="IPR051548">
    <property type="entry name" value="Grx-like_ET"/>
</dbReference>
<dbReference type="InterPro" id="IPR036249">
    <property type="entry name" value="Thioredoxin-like_sf"/>
</dbReference>
<dbReference type="RefSeq" id="WP_149473011.1">
    <property type="nucleotide sequence ID" value="NZ_JAGGMB010000003.1"/>
</dbReference>
<feature type="domain" description="Glutaredoxin" evidence="1">
    <location>
        <begin position="8"/>
        <end position="63"/>
    </location>
</feature>
<dbReference type="InterPro" id="IPR002109">
    <property type="entry name" value="Glutaredoxin"/>
</dbReference>
<reference evidence="2" key="1">
    <citation type="submission" date="2021-03" db="EMBL/GenBank/DDBJ databases">
        <title>Genomic Encyclopedia of Type Strains, Phase IV (KMG-IV): sequencing the most valuable type-strain genomes for metagenomic binning, comparative biology and taxonomic classification.</title>
        <authorList>
            <person name="Goeker M."/>
        </authorList>
    </citation>
    <scope>NUCLEOTIDE SEQUENCE</scope>
    <source>
        <strain evidence="2">DSM 107338</strain>
    </source>
</reference>
<dbReference type="Pfam" id="PF00462">
    <property type="entry name" value="Glutaredoxin"/>
    <property type="match status" value="1"/>
</dbReference>
<dbReference type="Gene3D" id="3.40.30.10">
    <property type="entry name" value="Glutaredoxin"/>
    <property type="match status" value="1"/>
</dbReference>
<dbReference type="GO" id="GO:0045454">
    <property type="term" value="P:cell redox homeostasis"/>
    <property type="evidence" value="ECO:0007669"/>
    <property type="project" value="TreeGrafter"/>
</dbReference>
<sequence length="86" mass="9703">MANEALNVVVWSKQGCSYCGEVKQYLDEKGIAYKDIDVTDYDDRRDILDAKYGVRHVPVVEIGQGNQYEAITELGVNHIEAALKNR</sequence>
<accession>A0A9X0YPZ1</accession>
<comment type="caution">
    <text evidence="2">The sequence shown here is derived from an EMBL/GenBank/DDBJ whole genome shotgun (WGS) entry which is preliminary data.</text>
</comment>
<dbReference type="SUPFAM" id="SSF52833">
    <property type="entry name" value="Thioredoxin-like"/>
    <property type="match status" value="1"/>
</dbReference>
<dbReference type="PROSITE" id="PS51354">
    <property type="entry name" value="GLUTAREDOXIN_2"/>
    <property type="match status" value="1"/>
</dbReference>
<dbReference type="OrthoDB" id="2192230at2"/>
<dbReference type="PANTHER" id="PTHR34386">
    <property type="entry name" value="GLUTAREDOXIN"/>
    <property type="match status" value="1"/>
</dbReference>
<evidence type="ECO:0000259" key="1">
    <source>
        <dbReference type="Pfam" id="PF00462"/>
    </source>
</evidence>
<name>A0A9X0YPZ1_9BACI</name>
<dbReference type="CDD" id="cd02976">
    <property type="entry name" value="NrdH"/>
    <property type="match status" value="1"/>
</dbReference>
<keyword evidence="3" id="KW-1185">Reference proteome</keyword>
<dbReference type="GO" id="GO:0009055">
    <property type="term" value="F:electron transfer activity"/>
    <property type="evidence" value="ECO:0007669"/>
    <property type="project" value="TreeGrafter"/>
</dbReference>
<protein>
    <submittedName>
        <fullName evidence="2">Glutaredoxin</fullName>
    </submittedName>
</protein>
<gene>
    <name evidence="2" type="ORF">J2Z64_001174</name>
</gene>